<dbReference type="PROSITE" id="PS50026">
    <property type="entry name" value="EGF_3"/>
    <property type="match status" value="2"/>
</dbReference>
<keyword evidence="1 5" id="KW-0245">EGF-like domain</keyword>
<feature type="non-terminal residue" evidence="7">
    <location>
        <position position="96"/>
    </location>
</feature>
<protein>
    <recommendedName>
        <fullName evidence="6">EGF-like domain-containing protein</fullName>
    </recommendedName>
</protein>
<evidence type="ECO:0000313" key="7">
    <source>
        <dbReference type="EMBL" id="CAF4242574.1"/>
    </source>
</evidence>
<gene>
    <name evidence="8" type="ORF">BYL167_LOCUS78678</name>
    <name evidence="7" type="ORF">GIL414_LOCUS23325</name>
</gene>
<dbReference type="Gene3D" id="2.10.25.10">
    <property type="entry name" value="Laminin"/>
    <property type="match status" value="2"/>
</dbReference>
<dbReference type="GO" id="GO:0045197">
    <property type="term" value="P:establishment or maintenance of epithelial cell apical/basal polarity"/>
    <property type="evidence" value="ECO:0007669"/>
    <property type="project" value="TreeGrafter"/>
</dbReference>
<dbReference type="SUPFAM" id="SSF57196">
    <property type="entry name" value="EGF/Laminin"/>
    <property type="match status" value="1"/>
</dbReference>
<comment type="caution">
    <text evidence="5">Lacks conserved residue(s) required for the propagation of feature annotation.</text>
</comment>
<dbReference type="Proteomes" id="UP000681967">
    <property type="component" value="Unassembled WGS sequence"/>
</dbReference>
<keyword evidence="4 5" id="KW-1015">Disulfide bond</keyword>
<reference evidence="7" key="1">
    <citation type="submission" date="2021-02" db="EMBL/GenBank/DDBJ databases">
        <authorList>
            <person name="Nowell W R."/>
        </authorList>
    </citation>
    <scope>NUCLEOTIDE SEQUENCE</scope>
</reference>
<evidence type="ECO:0000256" key="2">
    <source>
        <dbReference type="ARBA" id="ARBA00022729"/>
    </source>
</evidence>
<feature type="disulfide bond" evidence="5">
    <location>
        <begin position="51"/>
        <end position="60"/>
    </location>
</feature>
<dbReference type="EMBL" id="CAJOBJ010025678">
    <property type="protein sequence ID" value="CAF4242574.1"/>
    <property type="molecule type" value="Genomic_DNA"/>
</dbReference>
<dbReference type="Proteomes" id="UP000681720">
    <property type="component" value="Unassembled WGS sequence"/>
</dbReference>
<dbReference type="PANTHER" id="PTHR24049:SF22">
    <property type="entry name" value="DROSOPHILA CRUMBS HOMOLOG"/>
    <property type="match status" value="1"/>
</dbReference>
<feature type="non-terminal residue" evidence="7">
    <location>
        <position position="1"/>
    </location>
</feature>
<dbReference type="PANTHER" id="PTHR24049">
    <property type="entry name" value="CRUMBS FAMILY MEMBER"/>
    <property type="match status" value="1"/>
</dbReference>
<feature type="domain" description="EGF-like" evidence="6">
    <location>
        <begin position="1"/>
        <end position="17"/>
    </location>
</feature>
<evidence type="ECO:0000256" key="3">
    <source>
        <dbReference type="ARBA" id="ARBA00022737"/>
    </source>
</evidence>
<name>A0A8S2SNA4_9BILA</name>
<accession>A0A8S2SNA4</accession>
<evidence type="ECO:0000313" key="9">
    <source>
        <dbReference type="Proteomes" id="UP000681720"/>
    </source>
</evidence>
<dbReference type="GO" id="GO:0007157">
    <property type="term" value="P:heterophilic cell-cell adhesion via plasma membrane cell adhesion molecules"/>
    <property type="evidence" value="ECO:0007669"/>
    <property type="project" value="TreeGrafter"/>
</dbReference>
<evidence type="ECO:0000313" key="8">
    <source>
        <dbReference type="EMBL" id="CAF5179154.1"/>
    </source>
</evidence>
<evidence type="ECO:0000256" key="4">
    <source>
        <dbReference type="ARBA" id="ARBA00023157"/>
    </source>
</evidence>
<dbReference type="GO" id="GO:0032991">
    <property type="term" value="C:protein-containing complex"/>
    <property type="evidence" value="ECO:0007669"/>
    <property type="project" value="TreeGrafter"/>
</dbReference>
<dbReference type="InterPro" id="IPR000742">
    <property type="entry name" value="EGF"/>
</dbReference>
<dbReference type="AlphaFoldDB" id="A0A8S2SNA4"/>
<evidence type="ECO:0000256" key="5">
    <source>
        <dbReference type="PROSITE-ProRule" id="PRU00076"/>
    </source>
</evidence>
<dbReference type="PROSITE" id="PS00022">
    <property type="entry name" value="EGF_1"/>
    <property type="match status" value="2"/>
</dbReference>
<dbReference type="EMBL" id="CAJOBH010289326">
    <property type="protein sequence ID" value="CAF5179154.1"/>
    <property type="molecule type" value="Genomic_DNA"/>
</dbReference>
<feature type="domain" description="EGF-like" evidence="6">
    <location>
        <begin position="18"/>
        <end position="61"/>
    </location>
</feature>
<evidence type="ECO:0000256" key="1">
    <source>
        <dbReference type="ARBA" id="ARBA00022536"/>
    </source>
</evidence>
<comment type="caution">
    <text evidence="7">The sequence shown here is derived from an EMBL/GenBank/DDBJ whole genome shotgun (WGS) entry which is preliminary data.</text>
</comment>
<proteinExistence type="predicted"/>
<feature type="disulfide bond" evidence="5">
    <location>
        <begin position="7"/>
        <end position="16"/>
    </location>
</feature>
<keyword evidence="3" id="KW-0677">Repeat</keyword>
<dbReference type="GO" id="GO:0005886">
    <property type="term" value="C:plasma membrane"/>
    <property type="evidence" value="ECO:0007669"/>
    <property type="project" value="TreeGrafter"/>
</dbReference>
<sequence length="96" mass="10186">GEYRCECQTDYMGTRCEYLNGCSSSPCQNDGQCISSTVNCTSTTCPISCICSNGTTGVYCEQQDMSCAAISCLNGGTCLTNETTDISYCQCPSNTT</sequence>
<organism evidence="7 9">
    <name type="scientific">Rotaria magnacalcarata</name>
    <dbReference type="NCBI Taxonomy" id="392030"/>
    <lineage>
        <taxon>Eukaryota</taxon>
        <taxon>Metazoa</taxon>
        <taxon>Spiralia</taxon>
        <taxon>Gnathifera</taxon>
        <taxon>Rotifera</taxon>
        <taxon>Eurotatoria</taxon>
        <taxon>Bdelloidea</taxon>
        <taxon>Philodinida</taxon>
        <taxon>Philodinidae</taxon>
        <taxon>Rotaria</taxon>
    </lineage>
</organism>
<dbReference type="InterPro" id="IPR051022">
    <property type="entry name" value="Notch_Cell-Fate_Det"/>
</dbReference>
<evidence type="ECO:0000259" key="6">
    <source>
        <dbReference type="PROSITE" id="PS50026"/>
    </source>
</evidence>
<keyword evidence="2" id="KW-0732">Signal</keyword>